<gene>
    <name evidence="1" type="ORF">DOK76_12780</name>
</gene>
<name>A0ABS3HW80_9ENTE</name>
<evidence type="ECO:0000313" key="1">
    <source>
        <dbReference type="EMBL" id="MBO0477941.1"/>
    </source>
</evidence>
<dbReference type="EMBL" id="JAFLVX010000042">
    <property type="protein sequence ID" value="MBO0477941.1"/>
    <property type="molecule type" value="Genomic_DNA"/>
</dbReference>
<sequence length="91" mass="11077">MDFFDLSSSEENSIFDFLDNVDQRIVNKEKILASEYEKFFRLVTKDTSGDWHKAEFFIQELFKNNKYKEVYKHLYAGRPAHDEFIKMYEFN</sequence>
<reference evidence="1 2" key="1">
    <citation type="submission" date="2021-03" db="EMBL/GenBank/DDBJ databases">
        <title>Enterococcal diversity collection.</title>
        <authorList>
            <person name="Gilmore M.S."/>
            <person name="Schwartzman J."/>
            <person name="Van Tyne D."/>
            <person name="Martin M."/>
            <person name="Earl A.M."/>
            <person name="Manson A.L."/>
            <person name="Straub T."/>
            <person name="Salamzade R."/>
            <person name="Saavedra J."/>
            <person name="Lebreton F."/>
            <person name="Prichula J."/>
            <person name="Schaufler K."/>
            <person name="Gaca A."/>
            <person name="Sgardioli B."/>
            <person name="Wagenaar J."/>
            <person name="Strong T."/>
        </authorList>
    </citation>
    <scope>NUCLEOTIDE SEQUENCE [LARGE SCALE GENOMIC DNA]</scope>
    <source>
        <strain evidence="1 2">DIV0080</strain>
    </source>
</reference>
<protein>
    <submittedName>
        <fullName evidence="1">Uncharacterized protein</fullName>
    </submittedName>
</protein>
<dbReference type="RefSeq" id="WP_206968371.1">
    <property type="nucleotide sequence ID" value="NZ_JAFLVX010000042.1"/>
</dbReference>
<keyword evidence="2" id="KW-1185">Reference proteome</keyword>
<evidence type="ECO:0000313" key="2">
    <source>
        <dbReference type="Proteomes" id="UP000664857"/>
    </source>
</evidence>
<organism evidence="1 2">
    <name type="scientific">Candidatus Vagococcus giribetii</name>
    <dbReference type="NCBI Taxonomy" id="2230876"/>
    <lineage>
        <taxon>Bacteria</taxon>
        <taxon>Bacillati</taxon>
        <taxon>Bacillota</taxon>
        <taxon>Bacilli</taxon>
        <taxon>Lactobacillales</taxon>
        <taxon>Enterococcaceae</taxon>
        <taxon>Vagococcus</taxon>
    </lineage>
</organism>
<comment type="caution">
    <text evidence="1">The sequence shown here is derived from an EMBL/GenBank/DDBJ whole genome shotgun (WGS) entry which is preliminary data.</text>
</comment>
<dbReference type="Proteomes" id="UP000664857">
    <property type="component" value="Unassembled WGS sequence"/>
</dbReference>
<proteinExistence type="predicted"/>
<accession>A0ABS3HW80</accession>